<feature type="compositionally biased region" description="Low complexity" evidence="1">
    <location>
        <begin position="184"/>
        <end position="213"/>
    </location>
</feature>
<feature type="region of interest" description="Disordered" evidence="1">
    <location>
        <begin position="1"/>
        <end position="24"/>
    </location>
</feature>
<evidence type="ECO:0000256" key="1">
    <source>
        <dbReference type="SAM" id="MobiDB-lite"/>
    </source>
</evidence>
<dbReference type="EMBL" id="BAAARJ010000006">
    <property type="protein sequence ID" value="GAA2609452.1"/>
    <property type="molecule type" value="Genomic_DNA"/>
</dbReference>
<dbReference type="InterPro" id="IPR009593">
    <property type="entry name" value="DUF1203"/>
</dbReference>
<keyword evidence="3" id="KW-1185">Reference proteome</keyword>
<accession>A0ABN3Q047</accession>
<proteinExistence type="predicted"/>
<reference evidence="2 3" key="1">
    <citation type="journal article" date="2019" name="Int. J. Syst. Evol. Microbiol.">
        <title>The Global Catalogue of Microorganisms (GCM) 10K type strain sequencing project: providing services to taxonomists for standard genome sequencing and annotation.</title>
        <authorList>
            <consortium name="The Broad Institute Genomics Platform"/>
            <consortium name="The Broad Institute Genome Sequencing Center for Infectious Disease"/>
            <person name="Wu L."/>
            <person name="Ma J."/>
        </authorList>
    </citation>
    <scope>NUCLEOTIDE SEQUENCE [LARGE SCALE GENOMIC DNA]</scope>
    <source>
        <strain evidence="2 3">JCM 16373</strain>
    </source>
</reference>
<organism evidence="2 3">
    <name type="scientific">Streptomyces axinellae</name>
    <dbReference type="NCBI Taxonomy" id="552788"/>
    <lineage>
        <taxon>Bacteria</taxon>
        <taxon>Bacillati</taxon>
        <taxon>Actinomycetota</taxon>
        <taxon>Actinomycetes</taxon>
        <taxon>Kitasatosporales</taxon>
        <taxon>Streptomycetaceae</taxon>
        <taxon>Streptomyces</taxon>
    </lineage>
</organism>
<sequence>MPAAPGAVSVFADGDPAPGRNLEHTDPIYDIRAISPGVLDGLRVTDDTGATPRSVVDADGGSPPRCRMERSKPGETVSLVSYAALRKGARGTGADPGAYGEVGDGLHHLYDCGGRRGPSDAFPEAMPGERRMPRAFSAEGHALGVLGGLLLGGTRERTAAVEEGRTEAYADPRVAPRTCGRWNPAASSSGRGAACGAPGPARPGRAGRSPGRGMDSGMARCVKLRESEQFHALSRRG</sequence>
<evidence type="ECO:0000313" key="2">
    <source>
        <dbReference type="EMBL" id="GAA2609452.1"/>
    </source>
</evidence>
<name>A0ABN3Q047_9ACTN</name>
<dbReference type="Pfam" id="PF06718">
    <property type="entry name" value="DUF1203"/>
    <property type="match status" value="1"/>
</dbReference>
<protein>
    <submittedName>
        <fullName evidence="2">Uncharacterized protein</fullName>
    </submittedName>
</protein>
<comment type="caution">
    <text evidence="2">The sequence shown here is derived from an EMBL/GenBank/DDBJ whole genome shotgun (WGS) entry which is preliminary data.</text>
</comment>
<evidence type="ECO:0000313" key="3">
    <source>
        <dbReference type="Proteomes" id="UP001501447"/>
    </source>
</evidence>
<feature type="region of interest" description="Disordered" evidence="1">
    <location>
        <begin position="184"/>
        <end position="217"/>
    </location>
</feature>
<feature type="region of interest" description="Disordered" evidence="1">
    <location>
        <begin position="46"/>
        <end position="73"/>
    </location>
</feature>
<dbReference type="Proteomes" id="UP001501447">
    <property type="component" value="Unassembled WGS sequence"/>
</dbReference>
<gene>
    <name evidence="2" type="ORF">GCM10009863_23750</name>
</gene>